<dbReference type="Gene3D" id="3.90.1150.10">
    <property type="entry name" value="Aspartate Aminotransferase, domain 1"/>
    <property type="match status" value="1"/>
</dbReference>
<proteinExistence type="inferred from homology"/>
<evidence type="ECO:0000256" key="5">
    <source>
        <dbReference type="ARBA" id="ARBA00022898"/>
    </source>
</evidence>
<dbReference type="InterPro" id="IPR015421">
    <property type="entry name" value="PyrdxlP-dep_Trfase_major"/>
</dbReference>
<reference evidence="8 9" key="1">
    <citation type="submission" date="2019-06" db="EMBL/GenBank/DDBJ databases">
        <title>Genome of new Rhodobacteraceae sp. SM1903.</title>
        <authorList>
            <person name="Ren X."/>
        </authorList>
    </citation>
    <scope>NUCLEOTIDE SEQUENCE [LARGE SCALE GENOMIC DNA]</scope>
    <source>
        <strain evidence="8 9">SM1903</strain>
    </source>
</reference>
<dbReference type="PANTHER" id="PTHR43094">
    <property type="entry name" value="AMINOTRANSFERASE"/>
    <property type="match status" value="1"/>
</dbReference>
<protein>
    <submittedName>
        <fullName evidence="8">Aminotransferase</fullName>
    </submittedName>
</protein>
<evidence type="ECO:0000313" key="8">
    <source>
        <dbReference type="EMBL" id="TNY33281.1"/>
    </source>
</evidence>
<dbReference type="OrthoDB" id="9801834at2"/>
<keyword evidence="9" id="KW-1185">Reference proteome</keyword>
<dbReference type="GO" id="GO:0030170">
    <property type="term" value="F:pyridoxal phosphate binding"/>
    <property type="evidence" value="ECO:0007669"/>
    <property type="project" value="InterPro"/>
</dbReference>
<organism evidence="8 9">
    <name type="scientific">Pelagovum pacificum</name>
    <dbReference type="NCBI Taxonomy" id="2588711"/>
    <lineage>
        <taxon>Bacteria</taxon>
        <taxon>Pseudomonadati</taxon>
        <taxon>Pseudomonadota</taxon>
        <taxon>Alphaproteobacteria</taxon>
        <taxon>Rhodobacterales</taxon>
        <taxon>Paracoccaceae</taxon>
        <taxon>Pelagovum</taxon>
    </lineage>
</organism>
<dbReference type="InterPro" id="IPR005814">
    <property type="entry name" value="Aminotrans_3"/>
</dbReference>
<dbReference type="EMBL" id="VFFF01000001">
    <property type="protein sequence ID" value="TNY33281.1"/>
    <property type="molecule type" value="Genomic_DNA"/>
</dbReference>
<comment type="caution">
    <text evidence="8">The sequence shown here is derived from an EMBL/GenBank/DDBJ whole genome shotgun (WGS) entry which is preliminary data.</text>
</comment>
<keyword evidence="3 8" id="KW-0032">Aminotransferase</keyword>
<dbReference type="AlphaFoldDB" id="A0A5C5GHB3"/>
<feature type="compositionally biased region" description="Basic residues" evidence="7">
    <location>
        <begin position="50"/>
        <end position="59"/>
    </location>
</feature>
<dbReference type="GO" id="GO:0005829">
    <property type="term" value="C:cytosol"/>
    <property type="evidence" value="ECO:0007669"/>
    <property type="project" value="TreeGrafter"/>
</dbReference>
<evidence type="ECO:0000256" key="2">
    <source>
        <dbReference type="ARBA" id="ARBA00008954"/>
    </source>
</evidence>
<sequence length="546" mass="59311">MDCTVSQRLRIIRAPPGFFREIGAAGLISVAPGAVASTQRQSPEDGSTRNRGRQARRRRQITIAGATERTKGRPLAALDETLAPGEGRNDHKDLIAADARHVLHPWADLSAMSDEDALVVQDAKGVHVQDSEGKTYLDAIGGMWCMTVGYGRDELVDAMADQARKMTYYTPFGDVSSEPAARLAQKLAELSPGDLNRVHFTTCGSTAIDSAVRIAHYYHASQGQPERRHVLSRKNAYHGSTYLAASLCGKAADRTLFQYEKDFVHHLSSPGYDADIAEESSEQRLAELLAEMEAKIEELGPETVAAFVAEPILASGGVLVPPEGYQKATRELCAKHGILYISDEVVTGFGRLGHFFASEVRFGIVPDMIITAKGITSGYQPLGAVLISDRIADAIGESAPENKPVFSNGYTYSGHPVACATALKNIEIMEREDIPGHVREVGPYFMKRLRELTDLPIVYTVRGDHLMACVECWTGEEAGPTAKNMALAQRVDSYCQSAGLLVRPYENLCILSPPLIVGRAQIDKIVTILEDALLRAAKDLACGAFE</sequence>
<evidence type="ECO:0000256" key="3">
    <source>
        <dbReference type="ARBA" id="ARBA00022576"/>
    </source>
</evidence>
<dbReference type="InterPro" id="IPR015422">
    <property type="entry name" value="PyrdxlP-dep_Trfase_small"/>
</dbReference>
<dbReference type="Pfam" id="PF00202">
    <property type="entry name" value="Aminotran_3"/>
    <property type="match status" value="1"/>
</dbReference>
<feature type="region of interest" description="Disordered" evidence="7">
    <location>
        <begin position="35"/>
        <end position="59"/>
    </location>
</feature>
<dbReference type="Proteomes" id="UP000314011">
    <property type="component" value="Unassembled WGS sequence"/>
</dbReference>
<name>A0A5C5GHB3_9RHOB</name>
<dbReference type="PANTHER" id="PTHR43094:SF1">
    <property type="entry name" value="AMINOTRANSFERASE CLASS-III"/>
    <property type="match status" value="1"/>
</dbReference>
<dbReference type="PROSITE" id="PS00600">
    <property type="entry name" value="AA_TRANSFER_CLASS_3"/>
    <property type="match status" value="1"/>
</dbReference>
<dbReference type="SUPFAM" id="SSF53383">
    <property type="entry name" value="PLP-dependent transferases"/>
    <property type="match status" value="1"/>
</dbReference>
<comment type="similarity">
    <text evidence="2 6">Belongs to the class-III pyridoxal-phosphate-dependent aminotransferase family.</text>
</comment>
<dbReference type="GO" id="GO:0008483">
    <property type="term" value="F:transaminase activity"/>
    <property type="evidence" value="ECO:0007669"/>
    <property type="project" value="UniProtKB-KW"/>
</dbReference>
<gene>
    <name evidence="8" type="ORF">FHY64_08405</name>
</gene>
<dbReference type="FunFam" id="3.40.640.10:FF:000014">
    <property type="entry name" value="Adenosylmethionine-8-amino-7-oxononanoate aminotransferase, probable"/>
    <property type="match status" value="1"/>
</dbReference>
<evidence type="ECO:0000256" key="1">
    <source>
        <dbReference type="ARBA" id="ARBA00001933"/>
    </source>
</evidence>
<keyword evidence="5 6" id="KW-0663">Pyridoxal phosphate</keyword>
<keyword evidence="4 8" id="KW-0808">Transferase</keyword>
<evidence type="ECO:0000313" key="9">
    <source>
        <dbReference type="Proteomes" id="UP000314011"/>
    </source>
</evidence>
<dbReference type="InterPro" id="IPR049704">
    <property type="entry name" value="Aminotrans_3_PPA_site"/>
</dbReference>
<evidence type="ECO:0000256" key="7">
    <source>
        <dbReference type="SAM" id="MobiDB-lite"/>
    </source>
</evidence>
<dbReference type="NCBIfam" id="NF005447">
    <property type="entry name" value="PRK07036.1"/>
    <property type="match status" value="1"/>
</dbReference>
<dbReference type="InterPro" id="IPR015424">
    <property type="entry name" value="PyrdxlP-dep_Trfase"/>
</dbReference>
<accession>A0A5C5GHB3</accession>
<comment type="cofactor">
    <cofactor evidence="1">
        <name>pyridoxal 5'-phosphate</name>
        <dbReference type="ChEBI" id="CHEBI:597326"/>
    </cofactor>
</comment>
<evidence type="ECO:0000256" key="6">
    <source>
        <dbReference type="RuleBase" id="RU003560"/>
    </source>
</evidence>
<dbReference type="Gene3D" id="3.40.640.10">
    <property type="entry name" value="Type I PLP-dependent aspartate aminotransferase-like (Major domain)"/>
    <property type="match status" value="1"/>
</dbReference>
<dbReference type="CDD" id="cd00610">
    <property type="entry name" value="OAT_like"/>
    <property type="match status" value="1"/>
</dbReference>
<evidence type="ECO:0000256" key="4">
    <source>
        <dbReference type="ARBA" id="ARBA00022679"/>
    </source>
</evidence>